<reference evidence="2 4" key="1">
    <citation type="journal article" date="2020" name="Stud. Mycol.">
        <title>101 Dothideomycetes genomes: a test case for predicting lifestyles and emergence of pathogens.</title>
        <authorList>
            <person name="Haridas S."/>
            <person name="Albert R."/>
            <person name="Binder M."/>
            <person name="Bloem J."/>
            <person name="Labutti K."/>
            <person name="Salamov A."/>
            <person name="Andreopoulos B."/>
            <person name="Baker S."/>
            <person name="Barry K."/>
            <person name="Bills G."/>
            <person name="Bluhm B."/>
            <person name="Cannon C."/>
            <person name="Castanera R."/>
            <person name="Culley D."/>
            <person name="Daum C."/>
            <person name="Ezra D."/>
            <person name="Gonzalez J."/>
            <person name="Henrissat B."/>
            <person name="Kuo A."/>
            <person name="Liang C."/>
            <person name="Lipzen A."/>
            <person name="Lutzoni F."/>
            <person name="Magnuson J."/>
            <person name="Mondo S."/>
            <person name="Nolan M."/>
            <person name="Ohm R."/>
            <person name="Pangilinan J."/>
            <person name="Park H.-J."/>
            <person name="Ramirez L."/>
            <person name="Alfaro M."/>
            <person name="Sun H."/>
            <person name="Tritt A."/>
            <person name="Yoshinaga Y."/>
            <person name="Zwiers L.-H."/>
            <person name="Turgeon B."/>
            <person name="Goodwin S."/>
            <person name="Spatafora J."/>
            <person name="Crous P."/>
            <person name="Grigoriev I."/>
        </authorList>
    </citation>
    <scope>NUCLEOTIDE SEQUENCE</scope>
    <source>
        <strain evidence="2 4">CBS 304.34</strain>
    </source>
</reference>
<feature type="region of interest" description="Disordered" evidence="1">
    <location>
        <begin position="327"/>
        <end position="346"/>
    </location>
</feature>
<reference evidence="4" key="3">
    <citation type="submission" date="2025-04" db="UniProtKB">
        <authorList>
            <consortium name="RefSeq"/>
        </authorList>
    </citation>
    <scope>IDENTIFICATION</scope>
    <source>
        <strain evidence="4">CBS 304.34</strain>
    </source>
</reference>
<evidence type="ECO:0000313" key="3">
    <source>
        <dbReference type="Proteomes" id="UP000504636"/>
    </source>
</evidence>
<dbReference type="OrthoDB" id="1262810at2759"/>
<keyword evidence="3" id="KW-1185">Reference proteome</keyword>
<organism evidence="2">
    <name type="scientific">Mytilinidion resinicola</name>
    <dbReference type="NCBI Taxonomy" id="574789"/>
    <lineage>
        <taxon>Eukaryota</taxon>
        <taxon>Fungi</taxon>
        <taxon>Dikarya</taxon>
        <taxon>Ascomycota</taxon>
        <taxon>Pezizomycotina</taxon>
        <taxon>Dothideomycetes</taxon>
        <taxon>Pleosporomycetidae</taxon>
        <taxon>Mytilinidiales</taxon>
        <taxon>Mytilinidiaceae</taxon>
        <taxon>Mytilinidion</taxon>
    </lineage>
</organism>
<sequence>MAETSEELVLHDLGKLTICDKSDGRLESVVTKKSKTLAGEIVTLSKAINLFENSKFSAFATETSEHYVFKYTIQHACGDQPKVIQLAFPINTAAIQPNLSGSSSWLPLQRLPQVQIRILSDFSNATSLDVSPDRNWNNTLLDEIAHAFAGAITEFATKDHPLRYSWLKSLPDQCFGHPWDDLYRKIIGLLKDKPILQTQHGRIFRRPYEVNTIPFHYLHQGTPILDDLPDELYLVALEYDSVKAASIFKDLGVRNISRRSVLNRLEADLKNTHSKMKSLAADDAWHISCANMLLQLFKPPHEATLQRLQSMDIIPVRSIFGFTRWTKPPTDSSTTQPTGNSLRNDGEVYFPSTSGVPIPHFSSLCFVEAQAASVPKRAALFRALGVKDCPKKLVLDAIRKFHEEIGRTGFLFGGKVFSNTEEEDLMAQFRYLFHFDTSPESLKTWLLVPTEGGYLRKTSDRFYFPSDHDCAQQLLKTGSPKTITTIPSLDPSSAISGPSSAKDGRVAFLSKTLVRFVPSDIRCHGLSWREWLTMATGARNFPPLFENEATSELSPIFVAMASRGPENVVGLLQANWKAEYESVISNNSWIRSKLGDLSVMCESNTTCQLRHTYLPTNDLKTKTRELGVEGIISELFLKLPVALDSTDYQDWEFLEDFGVGTTADMSFYKLILEKMRNSELLFSIGQLINIYGCVAQMSQKLNEQDQNELRDYFAQNEVIYDNNTNELTPRTASWVTSEDCVWRGPDEEWFGIRNTLEKWYRGHTHLENFFSAFLGIQDCGIEEVLDELEALRKWSGTSSLELATDQVRDIYRYLDATIQSDAEWASIRCKFNKHQLVFTGGLWYAVSSCLWTNRILDVGPQVGQIGPACPELEKFFVKRLGVKIAPDTTPLPPIPWIPKSSMEMPKPKDLSSL</sequence>
<gene>
    <name evidence="2 4" type="ORF">BDZ99DRAFT_502108</name>
</gene>
<dbReference type="Proteomes" id="UP000504636">
    <property type="component" value="Unplaced"/>
</dbReference>
<name>A0A6A6YBP1_9PEZI</name>
<evidence type="ECO:0000256" key="1">
    <source>
        <dbReference type="SAM" id="MobiDB-lite"/>
    </source>
</evidence>
<dbReference type="RefSeq" id="XP_033572221.1">
    <property type="nucleotide sequence ID" value="XM_033723867.1"/>
</dbReference>
<dbReference type="EMBL" id="MU003710">
    <property type="protein sequence ID" value="KAF2805257.1"/>
    <property type="molecule type" value="Genomic_DNA"/>
</dbReference>
<dbReference type="GeneID" id="54464760"/>
<accession>A0A6A6YBP1</accession>
<proteinExistence type="predicted"/>
<feature type="compositionally biased region" description="Polar residues" evidence="1">
    <location>
        <begin position="329"/>
        <end position="343"/>
    </location>
</feature>
<evidence type="ECO:0000313" key="4">
    <source>
        <dbReference type="RefSeq" id="XP_033572221.1"/>
    </source>
</evidence>
<protein>
    <submittedName>
        <fullName evidence="2 4">Uncharacterized protein</fullName>
    </submittedName>
</protein>
<dbReference type="AlphaFoldDB" id="A0A6A6YBP1"/>
<evidence type="ECO:0000313" key="2">
    <source>
        <dbReference type="EMBL" id="KAF2805257.1"/>
    </source>
</evidence>
<reference evidence="4" key="2">
    <citation type="submission" date="2020-04" db="EMBL/GenBank/DDBJ databases">
        <authorList>
            <consortium name="NCBI Genome Project"/>
        </authorList>
    </citation>
    <scope>NUCLEOTIDE SEQUENCE</scope>
    <source>
        <strain evidence="4">CBS 304.34</strain>
    </source>
</reference>